<keyword evidence="7" id="KW-0560">Oxidoreductase</keyword>
<evidence type="ECO:0000259" key="10">
    <source>
        <dbReference type="Pfam" id="PF02558"/>
    </source>
</evidence>
<comment type="similarity">
    <text evidence="2">Belongs to the ketopantoate reductase family.</text>
</comment>
<feature type="domain" description="Ketopantoate reductase C-terminal" evidence="11">
    <location>
        <begin position="193"/>
        <end position="331"/>
    </location>
</feature>
<comment type="catalytic activity">
    <reaction evidence="9">
        <text>(R)-pantoate + NADP(+) = 2-dehydropantoate + NADPH + H(+)</text>
        <dbReference type="Rhea" id="RHEA:16233"/>
        <dbReference type="ChEBI" id="CHEBI:11561"/>
        <dbReference type="ChEBI" id="CHEBI:15378"/>
        <dbReference type="ChEBI" id="CHEBI:15980"/>
        <dbReference type="ChEBI" id="CHEBI:57783"/>
        <dbReference type="ChEBI" id="CHEBI:58349"/>
        <dbReference type="EC" id="1.1.1.169"/>
    </reaction>
</comment>
<evidence type="ECO:0000259" key="11">
    <source>
        <dbReference type="Pfam" id="PF08546"/>
    </source>
</evidence>
<proteinExistence type="inferred from homology"/>
<evidence type="ECO:0000256" key="2">
    <source>
        <dbReference type="ARBA" id="ARBA00007870"/>
    </source>
</evidence>
<keyword evidence="5" id="KW-0566">Pantothenate biosynthesis</keyword>
<dbReference type="InterPro" id="IPR013332">
    <property type="entry name" value="KPR_N"/>
</dbReference>
<evidence type="ECO:0000256" key="9">
    <source>
        <dbReference type="ARBA" id="ARBA00048793"/>
    </source>
</evidence>
<evidence type="ECO:0000256" key="5">
    <source>
        <dbReference type="ARBA" id="ARBA00022655"/>
    </source>
</evidence>
<reference evidence="12" key="1">
    <citation type="submission" date="2022-10" db="EMBL/GenBank/DDBJ databases">
        <title>Hoeflea sp. J2-29, isolated from marine algae.</title>
        <authorList>
            <person name="Kristyanto S."/>
            <person name="Kim J.M."/>
            <person name="Jeon C.O."/>
        </authorList>
    </citation>
    <scope>NUCLEOTIDE SEQUENCE</scope>
    <source>
        <strain evidence="12">J2-29</strain>
    </source>
</reference>
<dbReference type="SUPFAM" id="SSF51735">
    <property type="entry name" value="NAD(P)-binding Rossmann-fold domains"/>
    <property type="match status" value="1"/>
</dbReference>
<gene>
    <name evidence="12" type="ORF">OEG82_06965</name>
</gene>
<dbReference type="InterPro" id="IPR013752">
    <property type="entry name" value="KPA_reductase"/>
</dbReference>
<dbReference type="InterPro" id="IPR050838">
    <property type="entry name" value="Ketopantoate_reductase"/>
</dbReference>
<evidence type="ECO:0000256" key="8">
    <source>
        <dbReference type="ARBA" id="ARBA00032024"/>
    </source>
</evidence>
<evidence type="ECO:0000256" key="7">
    <source>
        <dbReference type="ARBA" id="ARBA00023002"/>
    </source>
</evidence>
<dbReference type="Proteomes" id="UP001081283">
    <property type="component" value="Unassembled WGS sequence"/>
</dbReference>
<dbReference type="Gene3D" id="1.10.1040.10">
    <property type="entry name" value="N-(1-d-carboxylethyl)-l-norvaline Dehydrogenase, domain 2"/>
    <property type="match status" value="1"/>
</dbReference>
<sequence length="353" mass="37767">MADQGTRTQHGRSALQPVVIWGSGAIGGTIGAVLANAGRKVVFVDASEEHVRRIREQGLHVEGPVTTLSCRGDAVTPDQMTGQWPLILLAVKAHHTEQATRQLLPFLSDDGAVVSCQNGLNEPMIGDIVGPQRTIGAFVNFLADYIEPGRILYGGRGAVVVGEIDGSCTARVAALHDMLRLFEPDAVLTDDIYGYLWGKSAYGTLLKASAIADASIVDYITGAAYRGVLLAMIREVLTTAQAEGIRPRPFNGFEPAVFLNGDAEAVAASLEALRQYNAASTKTHSGVWRDLVKRKRQTDVAAQLNPVRAIAARNAIPTPLLDRLIELVEDVESGRRAVGPQTFAALNEVVPCK</sequence>
<protein>
    <recommendedName>
        <fullName evidence="4">2-dehydropantoate 2-reductase</fullName>
        <ecNumber evidence="3">1.1.1.169</ecNumber>
    </recommendedName>
    <alternativeName>
        <fullName evidence="8">Ketopantoate reductase</fullName>
    </alternativeName>
</protein>
<evidence type="ECO:0000313" key="13">
    <source>
        <dbReference type="Proteomes" id="UP001081283"/>
    </source>
</evidence>
<name>A0ABT3YD00_9HYPH</name>
<dbReference type="PANTHER" id="PTHR43765:SF2">
    <property type="entry name" value="2-DEHYDROPANTOATE 2-REDUCTASE"/>
    <property type="match status" value="1"/>
</dbReference>
<comment type="caution">
    <text evidence="12">The sequence shown here is derived from an EMBL/GenBank/DDBJ whole genome shotgun (WGS) entry which is preliminary data.</text>
</comment>
<dbReference type="EMBL" id="JAOVZQ010000001">
    <property type="protein sequence ID" value="MCY0093759.1"/>
    <property type="molecule type" value="Genomic_DNA"/>
</dbReference>
<dbReference type="Pfam" id="PF08546">
    <property type="entry name" value="ApbA_C"/>
    <property type="match status" value="1"/>
</dbReference>
<evidence type="ECO:0000256" key="1">
    <source>
        <dbReference type="ARBA" id="ARBA00004994"/>
    </source>
</evidence>
<comment type="pathway">
    <text evidence="1">Cofactor biosynthesis; (R)-pantothenate biosynthesis; (R)-pantoate from 3-methyl-2-oxobutanoate: step 2/2.</text>
</comment>
<dbReference type="Pfam" id="PF02558">
    <property type="entry name" value="ApbA"/>
    <property type="match status" value="1"/>
</dbReference>
<dbReference type="InterPro" id="IPR036291">
    <property type="entry name" value="NAD(P)-bd_dom_sf"/>
</dbReference>
<feature type="domain" description="Ketopantoate reductase N-terminal" evidence="10">
    <location>
        <begin position="18"/>
        <end position="165"/>
    </location>
</feature>
<dbReference type="InterPro" id="IPR008927">
    <property type="entry name" value="6-PGluconate_DH-like_C_sf"/>
</dbReference>
<evidence type="ECO:0000256" key="6">
    <source>
        <dbReference type="ARBA" id="ARBA00022857"/>
    </source>
</evidence>
<keyword evidence="6" id="KW-0521">NADP</keyword>
<dbReference type="SUPFAM" id="SSF48179">
    <property type="entry name" value="6-phosphogluconate dehydrogenase C-terminal domain-like"/>
    <property type="match status" value="1"/>
</dbReference>
<evidence type="ECO:0000256" key="3">
    <source>
        <dbReference type="ARBA" id="ARBA00013014"/>
    </source>
</evidence>
<dbReference type="RefSeq" id="WP_267611707.1">
    <property type="nucleotide sequence ID" value="NZ_JAOVZQ010000001.1"/>
</dbReference>
<accession>A0ABT3YD00</accession>
<organism evidence="12 13">
    <name type="scientific">Hoeflea ulvae</name>
    <dbReference type="NCBI Taxonomy" id="2983764"/>
    <lineage>
        <taxon>Bacteria</taxon>
        <taxon>Pseudomonadati</taxon>
        <taxon>Pseudomonadota</taxon>
        <taxon>Alphaproteobacteria</taxon>
        <taxon>Hyphomicrobiales</taxon>
        <taxon>Rhizobiaceae</taxon>
        <taxon>Hoeflea</taxon>
    </lineage>
</organism>
<dbReference type="Gene3D" id="3.40.50.720">
    <property type="entry name" value="NAD(P)-binding Rossmann-like Domain"/>
    <property type="match status" value="1"/>
</dbReference>
<dbReference type="EC" id="1.1.1.169" evidence="3"/>
<dbReference type="InterPro" id="IPR013328">
    <property type="entry name" value="6PGD_dom2"/>
</dbReference>
<dbReference type="PANTHER" id="PTHR43765">
    <property type="entry name" value="2-DEHYDROPANTOATE 2-REDUCTASE-RELATED"/>
    <property type="match status" value="1"/>
</dbReference>
<evidence type="ECO:0000256" key="4">
    <source>
        <dbReference type="ARBA" id="ARBA00019465"/>
    </source>
</evidence>
<evidence type="ECO:0000313" key="12">
    <source>
        <dbReference type="EMBL" id="MCY0093759.1"/>
    </source>
</evidence>
<keyword evidence="13" id="KW-1185">Reference proteome</keyword>